<dbReference type="InterPro" id="IPR039972">
    <property type="entry name" value="Sarcoglycan_gamma/delta/zeta"/>
</dbReference>
<evidence type="ECO:0000313" key="14">
    <source>
        <dbReference type="EMBL" id="CAG9536229.1"/>
    </source>
</evidence>
<feature type="transmembrane region" description="Helical" evidence="13">
    <location>
        <begin position="71"/>
        <end position="94"/>
    </location>
</feature>
<comment type="similarity">
    <text evidence="3">Belongs to the sarcoglycan beta/delta/gamma/zeta family.</text>
</comment>
<evidence type="ECO:0000256" key="11">
    <source>
        <dbReference type="ARBA" id="ARBA00023180"/>
    </source>
</evidence>
<comment type="caution">
    <text evidence="14">The sequence shown here is derived from an EMBL/GenBank/DDBJ whole genome shotgun (WGS) entry which is preliminary data.</text>
</comment>
<evidence type="ECO:0000256" key="4">
    <source>
        <dbReference type="ARBA" id="ARBA00022475"/>
    </source>
</evidence>
<keyword evidence="4" id="KW-1003">Cell membrane</keyword>
<evidence type="ECO:0000256" key="10">
    <source>
        <dbReference type="ARBA" id="ARBA00023157"/>
    </source>
</evidence>
<sequence>MNTDIINRLPLYQRTAEPVWGRSEYNFNRSPPPLQGAIVPPYSTAIIHSDVKPLTESDIYRVGVYGWRKRCLYCFICALTIAILLNLSLTVWIMSVLDISTTGMGTMRIEDENIRVMGEAQFDRPVHFAELSTADNEALTIDSYRGIFMKARNMSGYQTATLNMFEDGRMEAVCDRFEIYDNSRKLLFFAEPNEIGLKLENLRILDDGGSVFEGAIQTALIRPESDSPLSLESPTRNLNLEAGQDIEITSAAGEIQLSSLLDITVNSKQGELRLESSNIVMPRLPKSDARGNAQYQLCVCQNGLLFMAVVGADCRADRGICN</sequence>
<evidence type="ECO:0000256" key="6">
    <source>
        <dbReference type="ARBA" id="ARBA00022692"/>
    </source>
</evidence>
<evidence type="ECO:0000256" key="1">
    <source>
        <dbReference type="ARBA" id="ARBA00004245"/>
    </source>
</evidence>
<organism evidence="14 15">
    <name type="scientific">Cercopithifilaria johnstoni</name>
    <dbReference type="NCBI Taxonomy" id="2874296"/>
    <lineage>
        <taxon>Eukaryota</taxon>
        <taxon>Metazoa</taxon>
        <taxon>Ecdysozoa</taxon>
        <taxon>Nematoda</taxon>
        <taxon>Chromadorea</taxon>
        <taxon>Rhabditida</taxon>
        <taxon>Spirurina</taxon>
        <taxon>Spiruromorpha</taxon>
        <taxon>Filarioidea</taxon>
        <taxon>Onchocercidae</taxon>
        <taxon>Cercopithifilaria</taxon>
    </lineage>
</organism>
<keyword evidence="10" id="KW-1015">Disulfide bond</keyword>
<evidence type="ECO:0000256" key="13">
    <source>
        <dbReference type="SAM" id="Phobius"/>
    </source>
</evidence>
<protein>
    <recommendedName>
        <fullName evidence="16">Sarcoglycan complex subunit protein</fullName>
    </recommendedName>
</protein>
<comment type="subcellular location">
    <subcellularLocation>
        <location evidence="2">Cell membrane</location>
        <location evidence="2">Sarcolemma</location>
        <topology evidence="2">Single-pass type II membrane protein</topology>
    </subcellularLocation>
    <subcellularLocation>
        <location evidence="1">Cytoplasm</location>
        <location evidence="1">Cytoskeleton</location>
    </subcellularLocation>
</comment>
<keyword evidence="12" id="KW-0206">Cytoskeleton</keyword>
<keyword evidence="8 13" id="KW-1133">Transmembrane helix</keyword>
<dbReference type="Pfam" id="PF04790">
    <property type="entry name" value="Sarcoglycan_1"/>
    <property type="match status" value="1"/>
</dbReference>
<dbReference type="OrthoDB" id="496749at2759"/>
<dbReference type="EMBL" id="CAKAEH010001437">
    <property type="protein sequence ID" value="CAG9536229.1"/>
    <property type="molecule type" value="Genomic_DNA"/>
</dbReference>
<evidence type="ECO:0000256" key="2">
    <source>
        <dbReference type="ARBA" id="ARBA00004274"/>
    </source>
</evidence>
<keyword evidence="15" id="KW-1185">Reference proteome</keyword>
<dbReference type="InterPro" id="IPR006875">
    <property type="entry name" value="Sarcoglycan"/>
</dbReference>
<keyword evidence="9 13" id="KW-0472">Membrane</keyword>
<dbReference type="GO" id="GO:0016012">
    <property type="term" value="C:sarcoglycan complex"/>
    <property type="evidence" value="ECO:0007669"/>
    <property type="project" value="InterPro"/>
</dbReference>
<evidence type="ECO:0000256" key="8">
    <source>
        <dbReference type="ARBA" id="ARBA00022989"/>
    </source>
</evidence>
<keyword evidence="6 13" id="KW-0812">Transmembrane</keyword>
<dbReference type="PANTHER" id="PTHR12939:SF10">
    <property type="entry name" value="EG:4F1.1 PROTEIN"/>
    <property type="match status" value="1"/>
</dbReference>
<evidence type="ECO:0000256" key="3">
    <source>
        <dbReference type="ARBA" id="ARBA00007574"/>
    </source>
</evidence>
<evidence type="ECO:0008006" key="16">
    <source>
        <dbReference type="Google" id="ProtNLM"/>
    </source>
</evidence>
<dbReference type="AlphaFoldDB" id="A0A8J2M5D8"/>
<dbReference type="PANTHER" id="PTHR12939">
    <property type="entry name" value="SARCOGLYCAN"/>
    <property type="match status" value="1"/>
</dbReference>
<dbReference type="Proteomes" id="UP000746747">
    <property type="component" value="Unassembled WGS sequence"/>
</dbReference>
<evidence type="ECO:0000313" key="15">
    <source>
        <dbReference type="Proteomes" id="UP000746747"/>
    </source>
</evidence>
<dbReference type="GO" id="GO:0005856">
    <property type="term" value="C:cytoskeleton"/>
    <property type="evidence" value="ECO:0007669"/>
    <property type="project" value="UniProtKB-SubCell"/>
</dbReference>
<evidence type="ECO:0000256" key="12">
    <source>
        <dbReference type="ARBA" id="ARBA00023212"/>
    </source>
</evidence>
<evidence type="ECO:0000256" key="5">
    <source>
        <dbReference type="ARBA" id="ARBA00022490"/>
    </source>
</evidence>
<accession>A0A8J2M5D8</accession>
<keyword evidence="11" id="KW-0325">Glycoprotein</keyword>
<keyword evidence="5" id="KW-0963">Cytoplasm</keyword>
<evidence type="ECO:0000256" key="7">
    <source>
        <dbReference type="ARBA" id="ARBA00022968"/>
    </source>
</evidence>
<reference evidence="14" key="1">
    <citation type="submission" date="2021-09" db="EMBL/GenBank/DDBJ databases">
        <authorList>
            <consortium name="Pathogen Informatics"/>
        </authorList>
    </citation>
    <scope>NUCLEOTIDE SEQUENCE</scope>
</reference>
<name>A0A8J2M5D8_9BILA</name>
<dbReference type="GO" id="GO:0042383">
    <property type="term" value="C:sarcolemma"/>
    <property type="evidence" value="ECO:0007669"/>
    <property type="project" value="UniProtKB-SubCell"/>
</dbReference>
<gene>
    <name evidence="14" type="ORF">CJOHNSTONI_LOCUS6172</name>
</gene>
<keyword evidence="7" id="KW-0735">Signal-anchor</keyword>
<evidence type="ECO:0000256" key="9">
    <source>
        <dbReference type="ARBA" id="ARBA00023136"/>
    </source>
</evidence>
<proteinExistence type="inferred from homology"/>